<proteinExistence type="predicted"/>
<dbReference type="AlphaFoldDB" id="X0T885"/>
<dbReference type="EMBL" id="BARS01018007">
    <property type="protein sequence ID" value="GAF89713.1"/>
    <property type="molecule type" value="Genomic_DNA"/>
</dbReference>
<evidence type="ECO:0008006" key="2">
    <source>
        <dbReference type="Google" id="ProtNLM"/>
    </source>
</evidence>
<comment type="caution">
    <text evidence="1">The sequence shown here is derived from an EMBL/GenBank/DDBJ whole genome shotgun (WGS) entry which is preliminary data.</text>
</comment>
<reference evidence="1" key="1">
    <citation type="journal article" date="2014" name="Front. Microbiol.">
        <title>High frequency of phylogenetically diverse reductive dehalogenase-homologous genes in deep subseafloor sedimentary metagenomes.</title>
        <authorList>
            <person name="Kawai M."/>
            <person name="Futagami T."/>
            <person name="Toyoda A."/>
            <person name="Takaki Y."/>
            <person name="Nishi S."/>
            <person name="Hori S."/>
            <person name="Arai W."/>
            <person name="Tsubouchi T."/>
            <person name="Morono Y."/>
            <person name="Uchiyama I."/>
            <person name="Ito T."/>
            <person name="Fujiyama A."/>
            <person name="Inagaki F."/>
            <person name="Takami H."/>
        </authorList>
    </citation>
    <scope>NUCLEOTIDE SEQUENCE</scope>
    <source>
        <strain evidence="1">Expedition CK06-06</strain>
    </source>
</reference>
<dbReference type="Gene3D" id="1.10.3210.10">
    <property type="entry name" value="Hypothetical protein af1432"/>
    <property type="match status" value="1"/>
</dbReference>
<name>X0T885_9ZZZZ</name>
<accession>X0T885</accession>
<evidence type="ECO:0000313" key="1">
    <source>
        <dbReference type="EMBL" id="GAF89713.1"/>
    </source>
</evidence>
<feature type="non-terminal residue" evidence="1">
    <location>
        <position position="1"/>
    </location>
</feature>
<protein>
    <recommendedName>
        <fullName evidence="2">HD-GYP domain-containing protein</fullName>
    </recommendedName>
</protein>
<organism evidence="1">
    <name type="scientific">marine sediment metagenome</name>
    <dbReference type="NCBI Taxonomy" id="412755"/>
    <lineage>
        <taxon>unclassified sequences</taxon>
        <taxon>metagenomes</taxon>
        <taxon>ecological metagenomes</taxon>
    </lineage>
</organism>
<gene>
    <name evidence="1" type="ORF">S01H1_29379</name>
</gene>
<sequence>RPYRPALGIDKALEEISQNKGILYDPEVVDACLKLFKEKGFKFI</sequence>